<evidence type="ECO:0000256" key="4">
    <source>
        <dbReference type="RuleBase" id="RU003830"/>
    </source>
</evidence>
<keyword evidence="2 4" id="KW-0689">Ribosomal protein</keyword>
<dbReference type="GO" id="GO:0015935">
    <property type="term" value="C:small ribosomal subunit"/>
    <property type="evidence" value="ECO:0007669"/>
    <property type="project" value="TreeGrafter"/>
</dbReference>
<dbReference type="PANTHER" id="PTHR10871">
    <property type="entry name" value="30S RIBOSOMAL PROTEIN S13/40S RIBOSOMAL PROTEIN S18"/>
    <property type="match status" value="1"/>
</dbReference>
<dbReference type="GO" id="GO:0005829">
    <property type="term" value="C:cytosol"/>
    <property type="evidence" value="ECO:0007669"/>
    <property type="project" value="TreeGrafter"/>
</dbReference>
<dbReference type="GO" id="GO:0003723">
    <property type="term" value="F:RNA binding"/>
    <property type="evidence" value="ECO:0007669"/>
    <property type="project" value="InterPro"/>
</dbReference>
<dbReference type="PIRSF" id="PIRSF002134">
    <property type="entry name" value="Ribosomal_S13"/>
    <property type="match status" value="1"/>
</dbReference>
<dbReference type="InterPro" id="IPR010979">
    <property type="entry name" value="Ribosomal_uS13-like_H2TH"/>
</dbReference>
<accession>A0A8A6W2L1</accession>
<dbReference type="PANTHER" id="PTHR10871:SF1">
    <property type="entry name" value="SMALL RIBOSOMAL SUBUNIT PROTEIN US13M"/>
    <property type="match status" value="1"/>
</dbReference>
<evidence type="ECO:0000256" key="2">
    <source>
        <dbReference type="ARBA" id="ARBA00022980"/>
    </source>
</evidence>
<keyword evidence="6" id="KW-0496">Mitochondrion</keyword>
<reference evidence="6" key="1">
    <citation type="submission" date="2021-01" db="EMBL/GenBank/DDBJ databases">
        <authorList>
            <person name="Huang H."/>
            <person name="Chen N."/>
        </authorList>
    </citation>
    <scope>NUCLEOTIDE SEQUENCE</scope>
</reference>
<dbReference type="GO" id="GO:0003735">
    <property type="term" value="F:structural constituent of ribosome"/>
    <property type="evidence" value="ECO:0007669"/>
    <property type="project" value="InterPro"/>
</dbReference>
<comment type="similarity">
    <text evidence="1 4">Belongs to the universal ribosomal protein uS13 family.</text>
</comment>
<evidence type="ECO:0000256" key="3">
    <source>
        <dbReference type="ARBA" id="ARBA00023274"/>
    </source>
</evidence>
<sequence length="114" mass="13401">MILLYELHSSKHLEISFLKIYGIGKNRSKFLIKSLGFTSNFKSKQLNDFNLNRILSIIKKKKFKIKKNLKKKKIINLKRLVELKTYKGLRRVQGLPVRGQRSRSNAKTSKKLNK</sequence>
<gene>
    <name evidence="6" type="primary">rps13</name>
</gene>
<evidence type="ECO:0000313" key="6">
    <source>
        <dbReference type="EMBL" id="QTK21656.1"/>
    </source>
</evidence>
<proteinExistence type="inferred from homology"/>
<dbReference type="InterPro" id="IPR001892">
    <property type="entry name" value="Ribosomal_uS13"/>
</dbReference>
<evidence type="ECO:0000256" key="1">
    <source>
        <dbReference type="ARBA" id="ARBA00008080"/>
    </source>
</evidence>
<dbReference type="PROSITE" id="PS50159">
    <property type="entry name" value="RIBOSOMAL_S13_2"/>
    <property type="match status" value="1"/>
</dbReference>
<dbReference type="AlphaFoldDB" id="A0A8A6W2L1"/>
<dbReference type="EMBL" id="MW435847">
    <property type="protein sequence ID" value="QTK21656.1"/>
    <property type="molecule type" value="Genomic_DNA"/>
</dbReference>
<dbReference type="GeneID" id="70637849"/>
<name>A0A8A6W2L1_9STRA</name>
<geneLocation type="mitochondrion" evidence="6"/>
<dbReference type="Gene3D" id="4.10.910.10">
    <property type="entry name" value="30s ribosomal protein s13, domain 2"/>
    <property type="match status" value="1"/>
</dbReference>
<keyword evidence="3 4" id="KW-0687">Ribonucleoprotein</keyword>
<evidence type="ECO:0000256" key="5">
    <source>
        <dbReference type="SAM" id="MobiDB-lite"/>
    </source>
</evidence>
<dbReference type="InterPro" id="IPR027437">
    <property type="entry name" value="Rbsml_uS13_C"/>
</dbReference>
<dbReference type="GO" id="GO:0006412">
    <property type="term" value="P:translation"/>
    <property type="evidence" value="ECO:0007669"/>
    <property type="project" value="InterPro"/>
</dbReference>
<organism evidence="6">
    <name type="scientific">Coscinodiscus granii</name>
    <dbReference type="NCBI Taxonomy" id="265552"/>
    <lineage>
        <taxon>Eukaryota</taxon>
        <taxon>Sar</taxon>
        <taxon>Stramenopiles</taxon>
        <taxon>Ochrophyta</taxon>
        <taxon>Bacillariophyta</taxon>
        <taxon>Coscinodiscophyceae</taxon>
        <taxon>Coscinodiscophycidae</taxon>
        <taxon>Coscinodiscales</taxon>
        <taxon>Coscinodiscaceae</taxon>
        <taxon>Coscinodiscus</taxon>
    </lineage>
</organism>
<dbReference type="RefSeq" id="YP_010248461.1">
    <property type="nucleotide sequence ID" value="NC_060315.1"/>
</dbReference>
<dbReference type="SUPFAM" id="SSF46946">
    <property type="entry name" value="S13-like H2TH domain"/>
    <property type="match status" value="1"/>
</dbReference>
<protein>
    <submittedName>
        <fullName evidence="6">Ribosomal protein S13</fullName>
    </submittedName>
</protein>
<feature type="region of interest" description="Disordered" evidence="5">
    <location>
        <begin position="94"/>
        <end position="114"/>
    </location>
</feature>
<dbReference type="Gene3D" id="1.10.8.50">
    <property type="match status" value="1"/>
</dbReference>
<dbReference type="Pfam" id="PF00416">
    <property type="entry name" value="Ribosomal_S13"/>
    <property type="match status" value="1"/>
</dbReference>